<proteinExistence type="predicted"/>
<protein>
    <recommendedName>
        <fullName evidence="4">Type VII secretion protein EccE</fullName>
    </recommendedName>
</protein>
<dbReference type="EMBL" id="JBITYG010000002">
    <property type="protein sequence ID" value="MFI9100764.1"/>
    <property type="molecule type" value="Genomic_DNA"/>
</dbReference>
<keyword evidence="1" id="KW-1133">Transmembrane helix</keyword>
<evidence type="ECO:0000313" key="2">
    <source>
        <dbReference type="EMBL" id="MFI9100764.1"/>
    </source>
</evidence>
<evidence type="ECO:0000256" key="1">
    <source>
        <dbReference type="SAM" id="Phobius"/>
    </source>
</evidence>
<feature type="transmembrane region" description="Helical" evidence="1">
    <location>
        <begin position="12"/>
        <end position="35"/>
    </location>
</feature>
<evidence type="ECO:0000313" key="3">
    <source>
        <dbReference type="Proteomes" id="UP001614394"/>
    </source>
</evidence>
<sequence>MSGYARRYVGNFVLAIFINLSVPVVLLIAVAAAGPGVDGRLSAASLGLGLLGALSVPFSAKRLARADFPRITRGDLLEDAGHHEEDAFALWSPRADDSIRQGRLARADVLEATFVSYTPDTEASFVHYVGDVDPTEVKPLIRLKLQVRGDGIDSFETTDDVRVQPLCLAAVTAGRLVVYVDPDSSTVLGVDWPRSALLSGARTCKVLGLDGRSVELTGHPDLLMEQMQISRAAGGIALVVDTVVLQRLEPEVAARIAGLAERARTAVADRDRPAPPGEGPTWVVDDLPGEKGAFGQVGKGWARRGGRLARARFLEIRGTTTFQSDGPVVKTILRIRPEDGGAPFDVRRKLTVPMNYLALLHRTKEVVVRVSPNRRSYDVDWERTNLLAGVSPAVVIGPDGQRLTLTGQTDPLWAVMRLLVANAVSDRSGTLDLRNHRPEVADQVLDAIRRTT</sequence>
<keyword evidence="1" id="KW-0812">Transmembrane</keyword>
<name>A0ABW8C2V4_9ACTN</name>
<reference evidence="2 3" key="1">
    <citation type="submission" date="2024-10" db="EMBL/GenBank/DDBJ databases">
        <title>The Natural Products Discovery Center: Release of the First 8490 Sequenced Strains for Exploring Actinobacteria Biosynthetic Diversity.</title>
        <authorList>
            <person name="Kalkreuter E."/>
            <person name="Kautsar S.A."/>
            <person name="Yang D."/>
            <person name="Bader C.D."/>
            <person name="Teijaro C.N."/>
            <person name="Fluegel L."/>
            <person name="Davis C.M."/>
            <person name="Simpson J.R."/>
            <person name="Lauterbach L."/>
            <person name="Steele A.D."/>
            <person name="Gui C."/>
            <person name="Meng S."/>
            <person name="Li G."/>
            <person name="Viehrig K."/>
            <person name="Ye F."/>
            <person name="Su P."/>
            <person name="Kiefer A.F."/>
            <person name="Nichols A."/>
            <person name="Cepeda A.J."/>
            <person name="Yan W."/>
            <person name="Fan B."/>
            <person name="Jiang Y."/>
            <person name="Adhikari A."/>
            <person name="Zheng C.-J."/>
            <person name="Schuster L."/>
            <person name="Cowan T.M."/>
            <person name="Smanski M.J."/>
            <person name="Chevrette M.G."/>
            <person name="De Carvalho L.P.S."/>
            <person name="Shen B."/>
        </authorList>
    </citation>
    <scope>NUCLEOTIDE SEQUENCE [LARGE SCALE GENOMIC DNA]</scope>
    <source>
        <strain evidence="2 3">NPDC053399</strain>
    </source>
</reference>
<evidence type="ECO:0008006" key="4">
    <source>
        <dbReference type="Google" id="ProtNLM"/>
    </source>
</evidence>
<keyword evidence="1" id="KW-0472">Membrane</keyword>
<gene>
    <name evidence="2" type="ORF">ACIGXA_09565</name>
</gene>
<dbReference type="Proteomes" id="UP001614394">
    <property type="component" value="Unassembled WGS sequence"/>
</dbReference>
<accession>A0ABW8C2V4</accession>
<keyword evidence="3" id="KW-1185">Reference proteome</keyword>
<dbReference type="RefSeq" id="WP_399646352.1">
    <property type="nucleotide sequence ID" value="NZ_JBITYG010000002.1"/>
</dbReference>
<comment type="caution">
    <text evidence="2">The sequence shown here is derived from an EMBL/GenBank/DDBJ whole genome shotgun (WGS) entry which is preliminary data.</text>
</comment>
<organism evidence="2 3">
    <name type="scientific">Streptomyces fildesensis</name>
    <dbReference type="NCBI Taxonomy" id="375757"/>
    <lineage>
        <taxon>Bacteria</taxon>
        <taxon>Bacillati</taxon>
        <taxon>Actinomycetota</taxon>
        <taxon>Actinomycetes</taxon>
        <taxon>Kitasatosporales</taxon>
        <taxon>Streptomycetaceae</taxon>
        <taxon>Streptomyces</taxon>
    </lineage>
</organism>